<organism evidence="1 2">
    <name type="scientific">Sphaerodactylus townsendi</name>
    <dbReference type="NCBI Taxonomy" id="933632"/>
    <lineage>
        <taxon>Eukaryota</taxon>
        <taxon>Metazoa</taxon>
        <taxon>Chordata</taxon>
        <taxon>Craniata</taxon>
        <taxon>Vertebrata</taxon>
        <taxon>Euteleostomi</taxon>
        <taxon>Lepidosauria</taxon>
        <taxon>Squamata</taxon>
        <taxon>Bifurcata</taxon>
        <taxon>Gekkota</taxon>
        <taxon>Sphaerodactylidae</taxon>
        <taxon>Sphaerodactylus</taxon>
    </lineage>
</organism>
<dbReference type="EMBL" id="CM037617">
    <property type="protein sequence ID" value="KAH8004061.1"/>
    <property type="molecule type" value="Genomic_DNA"/>
</dbReference>
<sequence length="90" mass="9606">MVRTLAQFTIALEDMRELGDAADATLSNPSPAGGAAEETPEKNSHSNRNSPTKNGTAEVWPARKMGYPMLTTSGAPPPCWASFPSEQKMV</sequence>
<gene>
    <name evidence="1" type="ORF">K3G42_002544</name>
</gene>
<reference evidence="1" key="1">
    <citation type="submission" date="2021-08" db="EMBL/GenBank/DDBJ databases">
        <title>The first chromosome-level gecko genome reveals the dynamic sex chromosomes of Neotropical dwarf geckos (Sphaerodactylidae: Sphaerodactylus).</title>
        <authorList>
            <person name="Pinto B.J."/>
            <person name="Keating S.E."/>
            <person name="Gamble T."/>
        </authorList>
    </citation>
    <scope>NUCLEOTIDE SEQUENCE</scope>
    <source>
        <strain evidence="1">TG3544</strain>
    </source>
</reference>
<dbReference type="Proteomes" id="UP000827872">
    <property type="component" value="Linkage Group LG04"/>
</dbReference>
<evidence type="ECO:0000313" key="1">
    <source>
        <dbReference type="EMBL" id="KAH8004061.1"/>
    </source>
</evidence>
<protein>
    <submittedName>
        <fullName evidence="1">Uncharacterized protein</fullName>
    </submittedName>
</protein>
<name>A0ACB8FF13_9SAUR</name>
<comment type="caution">
    <text evidence="1">The sequence shown here is derived from an EMBL/GenBank/DDBJ whole genome shotgun (WGS) entry which is preliminary data.</text>
</comment>
<evidence type="ECO:0000313" key="2">
    <source>
        <dbReference type="Proteomes" id="UP000827872"/>
    </source>
</evidence>
<accession>A0ACB8FF13</accession>
<proteinExistence type="predicted"/>
<keyword evidence="2" id="KW-1185">Reference proteome</keyword>